<dbReference type="CDD" id="cd06225">
    <property type="entry name" value="HAMP"/>
    <property type="match status" value="1"/>
</dbReference>
<evidence type="ECO:0000256" key="9">
    <source>
        <dbReference type="ARBA" id="ARBA00022777"/>
    </source>
</evidence>
<dbReference type="InterPro" id="IPR003661">
    <property type="entry name" value="HisK_dim/P_dom"/>
</dbReference>
<dbReference type="EMBL" id="BAND01000040">
    <property type="protein sequence ID" value="GAJ28936.1"/>
    <property type="molecule type" value="Genomic_DNA"/>
</dbReference>
<comment type="catalytic activity">
    <reaction evidence="1">
        <text>ATP + protein L-histidine = ADP + protein N-phospho-L-histidine.</text>
        <dbReference type="EC" id="2.7.13.3"/>
    </reaction>
</comment>
<keyword evidence="6" id="KW-0808">Transferase</keyword>
<dbReference type="SUPFAM" id="SSF158472">
    <property type="entry name" value="HAMP domain-like"/>
    <property type="match status" value="1"/>
</dbReference>
<dbReference type="PRINTS" id="PR00344">
    <property type="entry name" value="BCTRLSENSOR"/>
</dbReference>
<dbReference type="AlphaFoldDB" id="A0A023D548"/>
<dbReference type="SUPFAM" id="SSF47384">
    <property type="entry name" value="Homodimeric domain of signal transducing histidine kinase"/>
    <property type="match status" value="1"/>
</dbReference>
<dbReference type="InterPro" id="IPR035965">
    <property type="entry name" value="PAS-like_dom_sf"/>
</dbReference>
<dbReference type="Proteomes" id="UP000019760">
    <property type="component" value="Unassembled WGS sequence"/>
</dbReference>
<evidence type="ECO:0000313" key="18">
    <source>
        <dbReference type="EMBL" id="GAJ28936.1"/>
    </source>
</evidence>
<evidence type="ECO:0000256" key="8">
    <source>
        <dbReference type="ARBA" id="ARBA00022741"/>
    </source>
</evidence>
<evidence type="ECO:0000256" key="2">
    <source>
        <dbReference type="ARBA" id="ARBA00004651"/>
    </source>
</evidence>
<dbReference type="Gene3D" id="1.10.287.130">
    <property type="match status" value="1"/>
</dbReference>
<reference evidence="18 19" key="2">
    <citation type="journal article" date="2014" name="FEMS Microbiol. Lett.">
        <title>Draft genomic DNA sequence of the facultatively methylotrophic bacterium Acidomonas methanolica type strain MB58.</title>
        <authorList>
            <person name="Higashiura N."/>
            <person name="Hadano H."/>
            <person name="Hirakawa H."/>
            <person name="Matsutani M."/>
            <person name="Takabe S."/>
            <person name="Matsushita K."/>
            <person name="Azuma Y."/>
        </authorList>
    </citation>
    <scope>NUCLEOTIDE SEQUENCE [LARGE SCALE GENOMIC DNA]</scope>
    <source>
        <strain evidence="18 19">MB58</strain>
    </source>
</reference>
<keyword evidence="10" id="KW-0067">ATP-binding</keyword>
<comment type="subcellular location">
    <subcellularLocation>
        <location evidence="2">Cell membrane</location>
        <topology evidence="2">Multi-pass membrane protein</topology>
    </subcellularLocation>
</comment>
<dbReference type="GO" id="GO:0000155">
    <property type="term" value="F:phosphorelay sensor kinase activity"/>
    <property type="evidence" value="ECO:0007669"/>
    <property type="project" value="InterPro"/>
</dbReference>
<dbReference type="InterPro" id="IPR017232">
    <property type="entry name" value="NtrY"/>
</dbReference>
<dbReference type="PROSITE" id="PS50885">
    <property type="entry name" value="HAMP"/>
    <property type="match status" value="1"/>
</dbReference>
<protein>
    <recommendedName>
        <fullName evidence="3">histidine kinase</fullName>
        <ecNumber evidence="3">2.7.13.3</ecNumber>
    </recommendedName>
</protein>
<proteinExistence type="predicted"/>
<evidence type="ECO:0000313" key="19">
    <source>
        <dbReference type="Proteomes" id="UP000019760"/>
    </source>
</evidence>
<dbReference type="InterPro" id="IPR005467">
    <property type="entry name" value="His_kinase_dom"/>
</dbReference>
<keyword evidence="8" id="KW-0547">Nucleotide-binding</keyword>
<name>A0A023D548_ACIMT</name>
<dbReference type="Pfam" id="PF00512">
    <property type="entry name" value="HisKA"/>
    <property type="match status" value="1"/>
</dbReference>
<dbReference type="InterPro" id="IPR004358">
    <property type="entry name" value="Sig_transdc_His_kin-like_C"/>
</dbReference>
<evidence type="ECO:0000256" key="11">
    <source>
        <dbReference type="ARBA" id="ARBA00022989"/>
    </source>
</evidence>
<feature type="compositionally biased region" description="Low complexity" evidence="14">
    <location>
        <begin position="776"/>
        <end position="789"/>
    </location>
</feature>
<evidence type="ECO:0000256" key="14">
    <source>
        <dbReference type="SAM" id="MobiDB-lite"/>
    </source>
</evidence>
<evidence type="ECO:0000256" key="13">
    <source>
        <dbReference type="ARBA" id="ARBA00023136"/>
    </source>
</evidence>
<comment type="caution">
    <text evidence="18">The sequence shown here is derived from an EMBL/GenBank/DDBJ whole genome shotgun (WGS) entry which is preliminary data.</text>
</comment>
<dbReference type="Pfam" id="PF02518">
    <property type="entry name" value="HATPase_c"/>
    <property type="match status" value="1"/>
</dbReference>
<feature type="transmembrane region" description="Helical" evidence="15">
    <location>
        <begin position="52"/>
        <end position="73"/>
    </location>
</feature>
<evidence type="ECO:0000256" key="4">
    <source>
        <dbReference type="ARBA" id="ARBA00022475"/>
    </source>
</evidence>
<dbReference type="Pfam" id="PF00672">
    <property type="entry name" value="HAMP"/>
    <property type="match status" value="1"/>
</dbReference>
<dbReference type="PANTHER" id="PTHR43065">
    <property type="entry name" value="SENSOR HISTIDINE KINASE"/>
    <property type="match status" value="1"/>
</dbReference>
<keyword evidence="7 15" id="KW-0812">Transmembrane</keyword>
<dbReference type="PIRSF" id="PIRSF037532">
    <property type="entry name" value="STHK_NtrY"/>
    <property type="match status" value="1"/>
</dbReference>
<reference evidence="19" key="1">
    <citation type="journal article" date="2014" name="FEMS Microbiol. Lett.">
        <title>Draft Genomic DNA Sequence of the Facultatively Methylotrophic Bacterium Acidomonas methanolica type strain MB58.</title>
        <authorList>
            <person name="Higashiura N."/>
            <person name="Hadano H."/>
            <person name="Hirakawa H."/>
            <person name="Matsutani M."/>
            <person name="Takabe S."/>
            <person name="Matsushita K."/>
            <person name="Azuma Y."/>
        </authorList>
    </citation>
    <scope>NUCLEOTIDE SEQUENCE [LARGE SCALE GENOMIC DNA]</scope>
    <source>
        <strain evidence="19">MB58</strain>
    </source>
</reference>
<organism evidence="18 19">
    <name type="scientific">Acidomonas methanolica NBRC 104435</name>
    <dbReference type="NCBI Taxonomy" id="1231351"/>
    <lineage>
        <taxon>Bacteria</taxon>
        <taxon>Pseudomonadati</taxon>
        <taxon>Pseudomonadota</taxon>
        <taxon>Alphaproteobacteria</taxon>
        <taxon>Acetobacterales</taxon>
        <taxon>Acetobacteraceae</taxon>
        <taxon>Acidomonas</taxon>
    </lineage>
</organism>
<dbReference type="InterPro" id="IPR045671">
    <property type="entry name" value="NtrY-like_N"/>
</dbReference>
<accession>A0A023D548</accession>
<keyword evidence="19" id="KW-1185">Reference proteome</keyword>
<dbReference type="InterPro" id="IPR036097">
    <property type="entry name" value="HisK_dim/P_sf"/>
</dbReference>
<sequence length="808" mass="85773">MRLRLPRRDSVMRIATMNTAVVLAIAALALCFVTFVILAGGMSFAHRPQFEAAIFLLDFVVLSLLATVVISRVGRMLAERRSGLAGARLHVRLVTLFAVIAVAPTVVVGALAALFFHYGIQIWFSNRVHTALTEAREVAAGYLREHNDNIRTEAYAIANQLIMAANDEMYQAQGTGDLLHDPERLAVILDAEATERGLNEAVVLDAATEKVVAVGGLTARRVGLEGIILPSRATLDLARSSDMAIVDSPDRGTVRAVVSLGQNSGQILVITRPVDPKIVEHMRVTDAVVAEYERLNARRSTIQYTLVLIFGLLALLVLAVGMLTGLILANQIARPLGLLILAARRVSEGDLSVRVPVPASASGDGGRDEVSALSRAFNRMTDQLDGQRSELMRAYGQIDERRRFTETVLSGVSAGVIGLDAEAGIELPNRAASRLLNRDLAAAVGQGLDVAIPEFAPLLDAARQAPNHVRTAEIQIDAGQPGAVLGDGPSVGASGRTLLVRIAAEQQGDVVAGYVVTFDDITALLSAQRKAAWADVARRIAHEIKNPLTPIQLAAERLKRRFQREIGTDPETFGLCVDTIVRHVGDIRRMVDEFSAFARMPQPVLRDEDFARIVREALVLQRSAHHDILFDTRGVPASGPVVRCDRRLVGQAITNLLQNAADAIAMAPREEGETVEAGGDVALAGGHIVRGHIVVSLTVEGTNAVLSVEDDGVGLPASDRHRLTEPYVTHKAKGTGLGLAIVKKIMEDHGGSVRLGDRAAGRGAVSELTLPLASAAGPAASEGVPSGAPEGMADRNGSGAAVGTGDAA</sequence>
<evidence type="ECO:0000256" key="10">
    <source>
        <dbReference type="ARBA" id="ARBA00022840"/>
    </source>
</evidence>
<feature type="domain" description="Histidine kinase" evidence="16">
    <location>
        <begin position="539"/>
        <end position="774"/>
    </location>
</feature>
<dbReference type="SMART" id="SM00388">
    <property type="entry name" value="HisKA"/>
    <property type="match status" value="1"/>
</dbReference>
<gene>
    <name evidence="18" type="ORF">Amme_040_008</name>
</gene>
<feature type="transmembrane region" description="Helical" evidence="15">
    <location>
        <begin position="93"/>
        <end position="118"/>
    </location>
</feature>
<feature type="region of interest" description="Disordered" evidence="14">
    <location>
        <begin position="776"/>
        <end position="808"/>
    </location>
</feature>
<evidence type="ECO:0000259" key="16">
    <source>
        <dbReference type="PROSITE" id="PS50109"/>
    </source>
</evidence>
<evidence type="ECO:0000256" key="5">
    <source>
        <dbReference type="ARBA" id="ARBA00022553"/>
    </source>
</evidence>
<feature type="domain" description="HAMP" evidence="17">
    <location>
        <begin position="330"/>
        <end position="389"/>
    </location>
</feature>
<dbReference type="SUPFAM" id="SSF55874">
    <property type="entry name" value="ATPase domain of HSP90 chaperone/DNA topoisomerase II/histidine kinase"/>
    <property type="match status" value="1"/>
</dbReference>
<dbReference type="InterPro" id="IPR003660">
    <property type="entry name" value="HAMP_dom"/>
</dbReference>
<dbReference type="GO" id="GO:0005524">
    <property type="term" value="F:ATP binding"/>
    <property type="evidence" value="ECO:0007669"/>
    <property type="project" value="UniProtKB-KW"/>
</dbReference>
<keyword evidence="12" id="KW-0902">Two-component regulatory system</keyword>
<dbReference type="Gene3D" id="6.10.340.10">
    <property type="match status" value="1"/>
</dbReference>
<dbReference type="GO" id="GO:0005886">
    <property type="term" value="C:plasma membrane"/>
    <property type="evidence" value="ECO:0007669"/>
    <property type="project" value="UniProtKB-SubCell"/>
</dbReference>
<evidence type="ECO:0000256" key="15">
    <source>
        <dbReference type="SAM" id="Phobius"/>
    </source>
</evidence>
<dbReference type="SUPFAM" id="SSF55785">
    <property type="entry name" value="PYP-like sensor domain (PAS domain)"/>
    <property type="match status" value="1"/>
</dbReference>
<keyword evidence="5" id="KW-0597">Phosphoprotein</keyword>
<dbReference type="EC" id="2.7.13.3" evidence="3"/>
<dbReference type="SMART" id="SM00304">
    <property type="entry name" value="HAMP"/>
    <property type="match status" value="1"/>
</dbReference>
<feature type="transmembrane region" description="Helical" evidence="15">
    <location>
        <begin position="21"/>
        <end position="46"/>
    </location>
</feature>
<dbReference type="SMART" id="SM00387">
    <property type="entry name" value="HATPase_c"/>
    <property type="match status" value="1"/>
</dbReference>
<evidence type="ECO:0000256" key="7">
    <source>
        <dbReference type="ARBA" id="ARBA00022692"/>
    </source>
</evidence>
<evidence type="ECO:0000256" key="3">
    <source>
        <dbReference type="ARBA" id="ARBA00012438"/>
    </source>
</evidence>
<evidence type="ECO:0000256" key="6">
    <source>
        <dbReference type="ARBA" id="ARBA00022679"/>
    </source>
</evidence>
<dbReference type="PANTHER" id="PTHR43065:SF10">
    <property type="entry name" value="PEROXIDE STRESS-ACTIVATED HISTIDINE KINASE MAK3"/>
    <property type="match status" value="1"/>
</dbReference>
<feature type="transmembrane region" description="Helical" evidence="15">
    <location>
        <begin position="304"/>
        <end position="329"/>
    </location>
</feature>
<evidence type="ECO:0000256" key="12">
    <source>
        <dbReference type="ARBA" id="ARBA00023012"/>
    </source>
</evidence>
<evidence type="ECO:0000259" key="17">
    <source>
        <dbReference type="PROSITE" id="PS50885"/>
    </source>
</evidence>
<keyword evidence="9 18" id="KW-0418">Kinase</keyword>
<keyword evidence="11 15" id="KW-1133">Transmembrane helix</keyword>
<keyword evidence="4" id="KW-1003">Cell membrane</keyword>
<dbReference type="Pfam" id="PF19312">
    <property type="entry name" value="NtrY_N"/>
    <property type="match status" value="1"/>
</dbReference>
<dbReference type="PROSITE" id="PS50109">
    <property type="entry name" value="HIS_KIN"/>
    <property type="match status" value="1"/>
</dbReference>
<dbReference type="Gene3D" id="3.30.450.20">
    <property type="entry name" value="PAS domain"/>
    <property type="match status" value="1"/>
</dbReference>
<keyword evidence="13 15" id="KW-0472">Membrane</keyword>
<dbReference type="CDD" id="cd00082">
    <property type="entry name" value="HisKA"/>
    <property type="match status" value="1"/>
</dbReference>
<evidence type="ECO:0000256" key="1">
    <source>
        <dbReference type="ARBA" id="ARBA00000085"/>
    </source>
</evidence>
<dbReference type="Gene3D" id="3.30.565.10">
    <property type="entry name" value="Histidine kinase-like ATPase, C-terminal domain"/>
    <property type="match status" value="1"/>
</dbReference>
<dbReference type="InterPro" id="IPR003594">
    <property type="entry name" value="HATPase_dom"/>
</dbReference>
<dbReference type="InterPro" id="IPR036890">
    <property type="entry name" value="HATPase_C_sf"/>
</dbReference>